<accession>A0ABW8RP50</accession>
<dbReference type="InterPro" id="IPR023577">
    <property type="entry name" value="CYTH_domain"/>
</dbReference>
<dbReference type="CDD" id="cd07762">
    <property type="entry name" value="CYTH-like_Pase_1"/>
    <property type="match status" value="1"/>
</dbReference>
<sequence>MSQNIEIEFKNMLTKKEYERLLKEFNIDETQIFSQENHYFDTPDFALKSLGAALRIRKKDGAYEMTLKQPAAVGLLETNQNLTADETSLAVKLGSLPAGIVQKLIEENGIPFSKMEYFGSLVTHRVEIDYKNGVLVFDHSSYLGMEDYELEFEVEDYQAGLKFFKDLLAQFMIPERKTENKIHRFYYQKFKQHEI</sequence>
<dbReference type="Gene3D" id="2.40.320.10">
    <property type="entry name" value="Hypothetical Protein Pfu-838710-001"/>
    <property type="match status" value="1"/>
</dbReference>
<evidence type="ECO:0000259" key="1">
    <source>
        <dbReference type="PROSITE" id="PS51707"/>
    </source>
</evidence>
<gene>
    <name evidence="2" type="ORF">ACJEBI_28130</name>
</gene>
<dbReference type="EMBL" id="JBJHQH010000040">
    <property type="protein sequence ID" value="MFK9095305.1"/>
    <property type="molecule type" value="Genomic_DNA"/>
</dbReference>
<dbReference type="Pfam" id="PF01928">
    <property type="entry name" value="CYTH"/>
    <property type="match status" value="1"/>
</dbReference>
<evidence type="ECO:0000313" key="3">
    <source>
        <dbReference type="Proteomes" id="UP001623041"/>
    </source>
</evidence>
<evidence type="ECO:0000313" key="2">
    <source>
        <dbReference type="EMBL" id="MFK9095305.1"/>
    </source>
</evidence>
<reference evidence="2 3" key="1">
    <citation type="submission" date="2024-11" db="EMBL/GenBank/DDBJ databases">
        <authorList>
            <person name="Lucas J.A."/>
        </authorList>
    </citation>
    <scope>NUCLEOTIDE SEQUENCE [LARGE SCALE GENOMIC DNA]</scope>
    <source>
        <strain evidence="2 3">Z 5.4</strain>
    </source>
</reference>
<dbReference type="SMART" id="SM01118">
    <property type="entry name" value="CYTH"/>
    <property type="match status" value="1"/>
</dbReference>
<dbReference type="Proteomes" id="UP001623041">
    <property type="component" value="Unassembled WGS sequence"/>
</dbReference>
<dbReference type="SUPFAM" id="SSF55154">
    <property type="entry name" value="CYTH-like phosphatases"/>
    <property type="match status" value="1"/>
</dbReference>
<protein>
    <submittedName>
        <fullName evidence="2">CYTH domain-containing protein</fullName>
    </submittedName>
</protein>
<name>A0ABW8RP50_9BACI</name>
<keyword evidence="3" id="KW-1185">Reference proteome</keyword>
<organism evidence="2 3">
    <name type="scientific">Bacillus salipaludis</name>
    <dbReference type="NCBI Taxonomy" id="2547811"/>
    <lineage>
        <taxon>Bacteria</taxon>
        <taxon>Bacillati</taxon>
        <taxon>Bacillota</taxon>
        <taxon>Bacilli</taxon>
        <taxon>Bacillales</taxon>
        <taxon>Bacillaceae</taxon>
        <taxon>Bacillus</taxon>
    </lineage>
</organism>
<dbReference type="PIRSF" id="PIRSF012526">
    <property type="entry name" value="CYTH_UCP012526"/>
    <property type="match status" value="1"/>
</dbReference>
<proteinExistence type="predicted"/>
<feature type="domain" description="CYTH" evidence="1">
    <location>
        <begin position="4"/>
        <end position="192"/>
    </location>
</feature>
<dbReference type="PROSITE" id="PS51707">
    <property type="entry name" value="CYTH"/>
    <property type="match status" value="1"/>
</dbReference>
<dbReference type="InterPro" id="IPR009195">
    <property type="entry name" value="Uncharacterised_YjbK"/>
</dbReference>
<dbReference type="InterPro" id="IPR033469">
    <property type="entry name" value="CYTH-like_dom_sf"/>
</dbReference>
<comment type="caution">
    <text evidence="2">The sequence shown here is derived from an EMBL/GenBank/DDBJ whole genome shotgun (WGS) entry which is preliminary data.</text>
</comment>
<dbReference type="RefSeq" id="WP_406583698.1">
    <property type="nucleotide sequence ID" value="NZ_JBJHQH010000040.1"/>
</dbReference>